<dbReference type="GO" id="GO:0020037">
    <property type="term" value="F:heme binding"/>
    <property type="evidence" value="ECO:0007669"/>
    <property type="project" value="InterPro"/>
</dbReference>
<evidence type="ECO:0000256" key="10">
    <source>
        <dbReference type="ARBA" id="ARBA00037567"/>
    </source>
</evidence>
<evidence type="ECO:0000256" key="4">
    <source>
        <dbReference type="ARBA" id="ARBA00022617"/>
    </source>
</evidence>
<dbReference type="InterPro" id="IPR009050">
    <property type="entry name" value="Globin-like_sf"/>
</dbReference>
<reference evidence="13 14" key="1">
    <citation type="journal article" date="2001" name="Nature">
        <title>Initial sequencing and analysis of the human genome.</title>
        <authorList>
            <consortium name="International Human Genome Sequencing Consortium"/>
            <person name="Lander E.S."/>
            <person name="Linton L.M."/>
            <person name="Birren B."/>
            <person name="Nusbaum C."/>
            <person name="Zody M.C."/>
            <person name="Baldwin J."/>
            <person name="Devon K."/>
            <person name="Dewar K."/>
            <person name="Doyle M."/>
            <person name="FitzHugh W."/>
            <person name="Funke R."/>
            <person name="Gage D."/>
            <person name="Harris K."/>
            <person name="Heaford A."/>
            <person name="Howland J."/>
            <person name="Kann L."/>
            <person name="Lehoczky J."/>
            <person name="LeVine R."/>
            <person name="McEwan P."/>
            <person name="McKernan K."/>
            <person name="Meldrim J."/>
            <person name="Mesirov J.P."/>
            <person name="Miranda C."/>
            <person name="Morris W."/>
            <person name="Naylor J."/>
            <person name="Raymond C."/>
            <person name="Rosetti M."/>
            <person name="Santos R."/>
            <person name="Sheridan A."/>
            <person name="Sougnez C."/>
            <person name="Stange-Thomann N."/>
            <person name="Stojanovic N."/>
            <person name="Subramanian A."/>
            <person name="Wyman D."/>
            <person name="Rogers J."/>
            <person name="Sulston J."/>
            <person name="Ainscough R."/>
            <person name="Beck S."/>
            <person name="Bentley D."/>
            <person name="Burton J."/>
            <person name="Clee C."/>
            <person name="Carter N."/>
            <person name="Coulson A."/>
            <person name="Deadman R."/>
            <person name="Deloukas P."/>
            <person name="Dunham A."/>
            <person name="Dunham I."/>
            <person name="Durbin R."/>
            <person name="French L."/>
            <person name="Grafham D."/>
            <person name="Gregory S."/>
            <person name="Hubbard T."/>
            <person name="Humphray S."/>
            <person name="Hunt A."/>
            <person name="Jones M."/>
            <person name="Lloyd C."/>
            <person name="McMurray A."/>
            <person name="Matthews L."/>
            <person name="Mercer S."/>
            <person name="Milne S."/>
            <person name="Mullikin J.C."/>
            <person name="Mungall A."/>
            <person name="Plumb R."/>
            <person name="Ross M."/>
            <person name="Shownkeen R."/>
            <person name="Sims S."/>
            <person name="Waterston R.H."/>
            <person name="Wilson R.K."/>
            <person name="Hillier L.W."/>
            <person name="McPherson J.D."/>
            <person name="Marra M.A."/>
            <person name="Mardis E.R."/>
            <person name="Fulton L.A."/>
            <person name="Chinwalla A.T."/>
            <person name="Pepin K.H."/>
            <person name="Gish W.R."/>
            <person name="Chissoe S.L."/>
            <person name="Wendl M.C."/>
            <person name="Delehaunty K.D."/>
            <person name="Miner T.L."/>
            <person name="Delehaunty A."/>
            <person name="Kramer J.B."/>
            <person name="Cook L.L."/>
            <person name="Fulton R.S."/>
            <person name="Johnson D.L."/>
            <person name="Minx P.J."/>
            <person name="Clifton S.W."/>
            <person name="Hawkins T."/>
            <person name="Branscomb E."/>
            <person name="Predki P."/>
            <person name="Richardson P."/>
            <person name="Wenning S."/>
            <person name="Slezak T."/>
            <person name="Doggett N."/>
            <person name="Cheng J.F."/>
            <person name="Olsen A."/>
            <person name="Lucas S."/>
            <person name="Elkin C."/>
            <person name="Uberbacher E."/>
            <person name="Frazier M."/>
            <person name="Gibbs R.A."/>
            <person name="Muzny D.M."/>
            <person name="Scherer S.E."/>
            <person name="Bouck J.B."/>
            <person name="Sodergren E.J."/>
            <person name="Worley K.C."/>
            <person name="Rives C.M."/>
            <person name="Gorrell J.H."/>
            <person name="Metzker M.L."/>
            <person name="Naylor S.L."/>
            <person name="Kucherlapati R.S."/>
            <person name="Nelson D.L."/>
            <person name="Weinstock G.M."/>
            <person name="Sakaki Y."/>
            <person name="Fujiyama A."/>
            <person name="Hattori M."/>
            <person name="Yada T."/>
            <person name="Toyoda A."/>
            <person name="Itoh T."/>
            <person name="Kawagoe C."/>
            <person name="Watanabe H."/>
            <person name="Totoki Y."/>
            <person name="Taylor T."/>
            <person name="Weissenbach J."/>
            <person name="Heilig R."/>
            <person name="Saurin W."/>
            <person name="Artiguenave F."/>
            <person name="Brottier P."/>
            <person name="Bruls T."/>
            <person name="Pelletier E."/>
            <person name="Robert C."/>
            <person name="Wincker P."/>
            <person name="Smith D.R."/>
            <person name="Doucette-Stamm L."/>
            <person name="Rubenfield M."/>
            <person name="Weinstock K."/>
            <person name="Lee H.M."/>
            <person name="Dubois J."/>
            <person name="Rosenthal A."/>
            <person name="Platzer M."/>
            <person name="Nyakatura G."/>
            <person name="Taudien S."/>
            <person name="Rump A."/>
            <person name="Yang H."/>
            <person name="Yu J."/>
            <person name="Wang J."/>
            <person name="Huang G."/>
            <person name="Gu J."/>
            <person name="Hood L."/>
            <person name="Rowen L."/>
            <person name="Madan A."/>
            <person name="Qin S."/>
            <person name="Davis R.W."/>
            <person name="Federspiel N.A."/>
            <person name="Abola A.P."/>
            <person name="Proctor M.J."/>
            <person name="Myers R.M."/>
            <person name="Schmutz J."/>
            <person name="Dickson M."/>
            <person name="Grimwood J."/>
            <person name="Cox D.R."/>
            <person name="Olson M.V."/>
            <person name="Kaul R."/>
            <person name="Raymond C."/>
            <person name="Shimizu N."/>
            <person name="Kawasaki K."/>
            <person name="Minoshima S."/>
            <person name="Evans G.A."/>
            <person name="Athanasiou M."/>
            <person name="Schultz R."/>
            <person name="Roe B.A."/>
            <person name="Chen F."/>
            <person name="Pan H."/>
            <person name="Ramser J."/>
            <person name="Lehrach H."/>
            <person name="Reinhardt R."/>
            <person name="McCombie W.R."/>
            <person name="de la Bastide M."/>
            <person name="Dedhia N."/>
            <person name="Blocker H."/>
            <person name="Hornischer K."/>
            <person name="Nordsiek G."/>
            <person name="Agarwala R."/>
            <person name="Aravind L."/>
            <person name="Bailey J.A."/>
            <person name="Bateman A."/>
            <person name="Batzoglou S."/>
            <person name="Birney E."/>
            <person name="Bork P."/>
            <person name="Brown D.G."/>
            <person name="Burge C.B."/>
            <person name="Cerutti L."/>
            <person name="Chen H.C."/>
            <person name="Church D."/>
            <person name="Clamp M."/>
            <person name="Copley R.R."/>
            <person name="Doerks T."/>
            <person name="Eddy S.R."/>
            <person name="Eichler E.E."/>
            <person name="Furey T.S."/>
            <person name="Galagan J."/>
            <person name="Gilbert J.G."/>
            <person name="Harmon C."/>
            <person name="Hayashizaki Y."/>
            <person name="Haussler D."/>
            <person name="Hermjakob H."/>
            <person name="Hokamp K."/>
            <person name="Jang W."/>
            <person name="Johnson L.S."/>
            <person name="Jones T.A."/>
            <person name="Kasif S."/>
            <person name="Kaspryzk A."/>
            <person name="Kennedy S."/>
            <person name="Kent W.J."/>
            <person name="Kitts P."/>
            <person name="Koonin E.V."/>
            <person name="Korf I."/>
            <person name="Kulp D."/>
            <person name="Lancet D."/>
            <person name="Lowe T.M."/>
            <person name="McLysaght A."/>
            <person name="Mikkelsen T."/>
            <person name="Moran J.V."/>
            <person name="Mulder N."/>
            <person name="Pollara V.J."/>
            <person name="Ponting C.P."/>
            <person name="Schuler G."/>
            <person name="Schultz J."/>
            <person name="Slater G."/>
            <person name="Smit A.F."/>
            <person name="Stupka E."/>
            <person name="Szustakowski J."/>
            <person name="Thierry-Mieg D."/>
            <person name="Thierry-Mieg J."/>
            <person name="Wagner L."/>
            <person name="Wallis J."/>
            <person name="Wheeler R."/>
            <person name="Williams A."/>
            <person name="Wolf Y.I."/>
            <person name="Wolfe K.H."/>
            <person name="Yang S.P."/>
            <person name="Yeh R.F."/>
            <person name="Collins F."/>
            <person name="Guyer M.S."/>
            <person name="Peterson J."/>
            <person name="Felsenfeld A."/>
            <person name="Wetterstrand K.A."/>
            <person name="Patrinos A."/>
            <person name="Morgan M.J."/>
            <person name="de Jong P."/>
            <person name="Catanese J.J."/>
            <person name="Osoegawa K."/>
            <person name="Shizuya H."/>
            <person name="Choi S."/>
            <person name="Chen Y.J."/>
        </authorList>
    </citation>
    <scope>NUCLEOTIDE SEQUENCE [LARGE SCALE GENOMIC DNA]</scope>
</reference>
<evidence type="ECO:0000256" key="6">
    <source>
        <dbReference type="ARBA" id="ARBA00022723"/>
    </source>
</evidence>
<accession>A0A2R8Y7X9</accession>
<keyword evidence="6" id="KW-0479">Metal-binding</keyword>
<evidence type="ECO:0000313" key="14">
    <source>
        <dbReference type="Proteomes" id="UP000005640"/>
    </source>
</evidence>
<keyword evidence="7" id="KW-0702">S-nitrosylation</keyword>
<dbReference type="GO" id="GO:0005344">
    <property type="term" value="F:oxygen carrier activity"/>
    <property type="evidence" value="ECO:0007669"/>
    <property type="project" value="UniProtKB-KW"/>
</dbReference>
<reference evidence="13 14" key="3">
    <citation type="journal article" date="2006" name="Nature">
        <title>Human chromosome 11 DNA sequence and analysis including novel gene identification.</title>
        <authorList>
            <person name="Taylor T.D."/>
            <person name="Noguchi H."/>
            <person name="Totoki Y."/>
            <person name="Toyoda A."/>
            <person name="Kuroki Y."/>
            <person name="Dewar K."/>
            <person name="Lloyd C."/>
            <person name="Itoh T."/>
            <person name="Takeda T."/>
            <person name="Kim D.W."/>
            <person name="She X."/>
            <person name="Barlow K.F."/>
            <person name="Bloom T."/>
            <person name="Bruford E."/>
            <person name="Chang J.L."/>
            <person name="Cuomo C.A."/>
            <person name="Eichler E."/>
            <person name="FitzGerald M.G."/>
            <person name="Jaffe D.B."/>
            <person name="LaButti K."/>
            <person name="Nicol R."/>
            <person name="Park H.S."/>
            <person name="Seaman C."/>
            <person name="Sougnez C."/>
            <person name="Yang X."/>
            <person name="Zimmer A.R."/>
            <person name="Zody M.C."/>
            <person name="Birren B.W."/>
            <person name="Nusbaum C."/>
            <person name="Fujiyama A."/>
            <person name="Hattori M."/>
            <person name="Rogers J."/>
            <person name="Lander E.S."/>
            <person name="Sakaki Y."/>
        </authorList>
    </citation>
    <scope>NUCLEOTIDE SEQUENCE [LARGE SCALE GENOMIC DNA]</scope>
</reference>
<dbReference type="CDD" id="cd08925">
    <property type="entry name" value="Hb-beta-like"/>
    <property type="match status" value="1"/>
</dbReference>
<keyword evidence="4 11" id="KW-0349">Heme</keyword>
<evidence type="ECO:0000256" key="3">
    <source>
        <dbReference type="ARBA" id="ARBA00022553"/>
    </source>
</evidence>
<reference evidence="13 14" key="2">
    <citation type="journal article" date="2004" name="Nature">
        <title>Finishing the euchromatic sequence of the human genome.</title>
        <authorList>
            <consortium name="International Human Genome Sequencing Consortium"/>
        </authorList>
    </citation>
    <scope>NUCLEOTIDE SEQUENCE [LARGE SCALE GENOMIC DNA]</scope>
</reference>
<dbReference type="Proteomes" id="UP000005640">
    <property type="component" value="Chromosome 11"/>
</dbReference>
<dbReference type="GO" id="GO:0005833">
    <property type="term" value="C:hemoglobin complex"/>
    <property type="evidence" value="ECO:0007669"/>
    <property type="project" value="InterPro"/>
</dbReference>
<evidence type="ECO:0000313" key="13">
    <source>
        <dbReference type="Ensembl" id="ENSP00000496470.1"/>
    </source>
</evidence>
<sequence>MGHFTEEDKATITSLWGKVNVEDAGGETLGRLLVVYPWTQRFFDSFGNLSSASAIMGNPKVKAHGKKVLTSLGDAIKHLDDLKGTFAQLSELHCDKLHVDPENFKLLGNVLVTVLAIHFGKEFTPELLGNVLVTVLAIHFGKEFTPEVQASWQKMVTAVASALSSRYH</sequence>
<organism evidence="13 14">
    <name type="scientific">Homo sapiens</name>
    <name type="common">Human</name>
    <dbReference type="NCBI Taxonomy" id="9606"/>
    <lineage>
        <taxon>Eukaryota</taxon>
        <taxon>Metazoa</taxon>
        <taxon>Chordata</taxon>
        <taxon>Craniata</taxon>
        <taxon>Vertebrata</taxon>
        <taxon>Euteleostomi</taxon>
        <taxon>Mammalia</taxon>
        <taxon>Eutheria</taxon>
        <taxon>Euarchontoglires</taxon>
        <taxon>Primates</taxon>
        <taxon>Haplorrhini</taxon>
        <taxon>Catarrhini</taxon>
        <taxon>Hominidae</taxon>
        <taxon>Homo</taxon>
    </lineage>
</organism>
<dbReference type="Gene3D" id="1.10.490.10">
    <property type="entry name" value="Globins"/>
    <property type="match status" value="2"/>
</dbReference>
<reference evidence="13" key="4">
    <citation type="submission" date="2025-08" db="UniProtKB">
        <authorList>
            <consortium name="Ensembl"/>
        </authorList>
    </citation>
    <scope>IDENTIFICATION</scope>
</reference>
<keyword evidence="15" id="KW-1267">Proteomics identification</keyword>
<dbReference type="InterPro" id="IPR000971">
    <property type="entry name" value="Globin"/>
</dbReference>
<keyword evidence="8" id="KW-0007">Acetylation</keyword>
<dbReference type="PROSITE" id="PS01033">
    <property type="entry name" value="GLOBIN"/>
    <property type="match status" value="1"/>
</dbReference>
<dbReference type="FunFam" id="1.10.490.10:FF:000001">
    <property type="entry name" value="Hemoglobin subunit beta"/>
    <property type="match status" value="1"/>
</dbReference>
<protein>
    <recommendedName>
        <fullName evidence="12">Globin domain-containing protein</fullName>
    </recommendedName>
</protein>
<evidence type="ECO:0000256" key="2">
    <source>
        <dbReference type="ARBA" id="ARBA00022448"/>
    </source>
</evidence>
<dbReference type="PRINTS" id="PR00814">
    <property type="entry name" value="BETAHAEM"/>
</dbReference>
<dbReference type="GO" id="GO:0019825">
    <property type="term" value="F:oxygen binding"/>
    <property type="evidence" value="ECO:0007669"/>
    <property type="project" value="InterPro"/>
</dbReference>
<dbReference type="GeneCards" id="ENSG00000284931"/>
<dbReference type="PANTHER" id="PTHR11442">
    <property type="entry name" value="HEMOGLOBIN FAMILY MEMBER"/>
    <property type="match status" value="1"/>
</dbReference>
<dbReference type="STRING" id="9606.ENSP00000496470"/>
<proteinExistence type="evidence at protein level"/>
<dbReference type="GO" id="GO:0046872">
    <property type="term" value="F:metal ion binding"/>
    <property type="evidence" value="ECO:0007669"/>
    <property type="project" value="UniProtKB-KW"/>
</dbReference>
<keyword evidence="14" id="KW-1185">Reference proteome</keyword>
<dbReference type="Pfam" id="PF00042">
    <property type="entry name" value="Globin"/>
    <property type="match status" value="1"/>
</dbReference>
<evidence type="ECO:0000256" key="9">
    <source>
        <dbReference type="ARBA" id="ARBA00023004"/>
    </source>
</evidence>
<name>A0A2R8Y7X9_HUMAN</name>
<dbReference type="SUPFAM" id="SSF46458">
    <property type="entry name" value="Globin-like"/>
    <property type="match status" value="2"/>
</dbReference>
<dbReference type="InterPro" id="IPR002337">
    <property type="entry name" value="Hemoglobin_b"/>
</dbReference>
<evidence type="ECO:0000259" key="12">
    <source>
        <dbReference type="PROSITE" id="PS01033"/>
    </source>
</evidence>
<dbReference type="EMBL" id="AC104389">
    <property type="status" value="NOT_ANNOTATED_CDS"/>
    <property type="molecule type" value="Genomic_DNA"/>
</dbReference>
<dbReference type="Ensembl" id="ENST00000647543.1">
    <property type="protein sequence ID" value="ENSP00000496470.1"/>
    <property type="gene ID" value="ENSG00000284931.1"/>
</dbReference>
<dbReference type="Bgee" id="ENSG00000284931">
    <property type="expression patterns" value="Expressed in adrenal tissue and 91 other cell types or tissues"/>
</dbReference>
<dbReference type="InterPro" id="IPR050056">
    <property type="entry name" value="Hemoglobin_oxygen_transport"/>
</dbReference>
<feature type="domain" description="Globin" evidence="12">
    <location>
        <begin position="3"/>
        <end position="168"/>
    </location>
</feature>
<dbReference type="VEuPathDB" id="HostDB:ENSG00000284931"/>
<dbReference type="PANTHER" id="PTHR11442:SF52">
    <property type="entry name" value="HEMOGLOBIN SUBUNIT GAMMA-1"/>
    <property type="match status" value="1"/>
</dbReference>
<keyword evidence="9" id="KW-0408">Iron</keyword>
<dbReference type="SMR" id="A0A2R8Y7X9"/>
<reference evidence="13" key="5">
    <citation type="submission" date="2025-09" db="UniProtKB">
        <authorList>
            <consortium name="Ensembl"/>
        </authorList>
    </citation>
    <scope>IDENTIFICATION</scope>
</reference>
<evidence type="ECO:0007829" key="15">
    <source>
        <dbReference type="PeptideAtlas" id="A0A2R8Y7X9"/>
    </source>
</evidence>
<keyword evidence="2 11" id="KW-0813">Transport</keyword>
<dbReference type="InterPro" id="IPR012292">
    <property type="entry name" value="Globin/Proto"/>
</dbReference>
<comment type="similarity">
    <text evidence="1 11">Belongs to the globin family.</text>
</comment>
<evidence type="ECO:0000256" key="11">
    <source>
        <dbReference type="RuleBase" id="RU000356"/>
    </source>
</evidence>
<evidence type="ECO:0000256" key="7">
    <source>
        <dbReference type="ARBA" id="ARBA00022799"/>
    </source>
</evidence>
<evidence type="ECO:0000256" key="5">
    <source>
        <dbReference type="ARBA" id="ARBA00022621"/>
    </source>
</evidence>
<keyword evidence="5 11" id="KW-0561">Oxygen transport</keyword>
<keyword evidence="3" id="KW-0597">Phosphoprotein</keyword>
<comment type="function">
    <text evidence="10">Gamma chains make up the fetal hemoglobin F, in combination with alpha chains.</text>
</comment>
<evidence type="ECO:0000256" key="8">
    <source>
        <dbReference type="ARBA" id="ARBA00022990"/>
    </source>
</evidence>
<dbReference type="MassIVE" id="A0A2R8Y7X9"/>
<dbReference type="AlphaFoldDB" id="A0A2R8Y7X9"/>
<evidence type="ECO:0000256" key="1">
    <source>
        <dbReference type="ARBA" id="ARBA00008705"/>
    </source>
</evidence>